<organism evidence="2 3">
    <name type="scientific">Rhodopirellula islandica</name>
    <dbReference type="NCBI Taxonomy" id="595434"/>
    <lineage>
        <taxon>Bacteria</taxon>
        <taxon>Pseudomonadati</taxon>
        <taxon>Planctomycetota</taxon>
        <taxon>Planctomycetia</taxon>
        <taxon>Pirellulales</taxon>
        <taxon>Pirellulaceae</taxon>
        <taxon>Rhodopirellula</taxon>
    </lineage>
</organism>
<dbReference type="Proteomes" id="UP000036367">
    <property type="component" value="Unassembled WGS sequence"/>
</dbReference>
<proteinExistence type="predicted"/>
<sequence length="136" mass="15719">MKYFDVSWCESEDEMDEQARLFGTILAWAANNQHLSADCVEDNPDVLERVRSRSMDSGMFFADIAYALCDGKICDHDFTDAAQEFMSHYIDKNLKQFADDFYGVRGQELPADDSWDAYDRLAAVFDQRFSDWQAHS</sequence>
<protein>
    <recommendedName>
        <fullName evidence="1">DUF7832 domain-containing protein</fullName>
    </recommendedName>
</protein>
<evidence type="ECO:0000313" key="2">
    <source>
        <dbReference type="EMBL" id="KLU03481.1"/>
    </source>
</evidence>
<dbReference type="OrthoDB" id="4827574at2"/>
<dbReference type="Pfam" id="PF25191">
    <property type="entry name" value="DUF7832"/>
    <property type="match status" value="1"/>
</dbReference>
<reference evidence="2" key="1">
    <citation type="submission" date="2015-05" db="EMBL/GenBank/DDBJ databases">
        <title>Permanent draft genome of Rhodopirellula islandicus K833.</title>
        <authorList>
            <person name="Kizina J."/>
            <person name="Richter M."/>
            <person name="Glockner F.O."/>
            <person name="Harder J."/>
        </authorList>
    </citation>
    <scope>NUCLEOTIDE SEQUENCE [LARGE SCALE GENOMIC DNA]</scope>
    <source>
        <strain evidence="2">K833</strain>
    </source>
</reference>
<evidence type="ECO:0000313" key="3">
    <source>
        <dbReference type="Proteomes" id="UP000036367"/>
    </source>
</evidence>
<dbReference type="EMBL" id="LECT01000037">
    <property type="protein sequence ID" value="KLU03481.1"/>
    <property type="molecule type" value="Genomic_DNA"/>
</dbReference>
<keyword evidence="3" id="KW-1185">Reference proteome</keyword>
<dbReference type="AlphaFoldDB" id="A0A0J1BAH2"/>
<feature type="domain" description="DUF7832" evidence="1">
    <location>
        <begin position="20"/>
        <end position="110"/>
    </location>
</feature>
<accession>A0A0J1BAH2</accession>
<name>A0A0J1BAH2_RHOIS</name>
<comment type="caution">
    <text evidence="2">The sequence shown here is derived from an EMBL/GenBank/DDBJ whole genome shotgun (WGS) entry which is preliminary data.</text>
</comment>
<gene>
    <name evidence="2" type="ORF">RISK_004485</name>
</gene>
<dbReference type="InterPro" id="IPR057154">
    <property type="entry name" value="DUF7832"/>
</dbReference>
<dbReference type="PATRIC" id="fig|595434.4.peg.4257"/>
<evidence type="ECO:0000259" key="1">
    <source>
        <dbReference type="Pfam" id="PF25191"/>
    </source>
</evidence>